<name>A0A0B5BFG7_9BACT</name>
<dbReference type="AlphaFoldDB" id="A0A0B5BFG7"/>
<dbReference type="Pfam" id="PF04296">
    <property type="entry name" value="YlxR"/>
    <property type="match status" value="1"/>
</dbReference>
<dbReference type="InterPro" id="IPR004038">
    <property type="entry name" value="Ribosomal_eL8/eL30/eS12/Gad45"/>
</dbReference>
<dbReference type="KEGG" id="gpi:GPICK_07855"/>
<dbReference type="Pfam" id="PF01248">
    <property type="entry name" value="Ribosomal_L7Ae"/>
    <property type="match status" value="1"/>
</dbReference>
<protein>
    <submittedName>
        <fullName evidence="3">50S ribosomal protein L7</fullName>
    </submittedName>
</protein>
<dbReference type="HOGENOM" id="CLU_091016_2_0_7"/>
<feature type="domain" description="YlxR" evidence="2">
    <location>
        <begin position="8"/>
        <end position="80"/>
    </location>
</feature>
<dbReference type="Proteomes" id="UP000057609">
    <property type="component" value="Chromosome"/>
</dbReference>
<dbReference type="STRING" id="345632.GPICK_07855"/>
<organism evidence="3 4">
    <name type="scientific">Geobacter pickeringii</name>
    <dbReference type="NCBI Taxonomy" id="345632"/>
    <lineage>
        <taxon>Bacteria</taxon>
        <taxon>Pseudomonadati</taxon>
        <taxon>Thermodesulfobacteriota</taxon>
        <taxon>Desulfuromonadia</taxon>
        <taxon>Geobacterales</taxon>
        <taxon>Geobacteraceae</taxon>
        <taxon>Geobacter</taxon>
    </lineage>
</organism>
<keyword evidence="3" id="KW-0689">Ribosomal protein</keyword>
<dbReference type="CDD" id="cd00279">
    <property type="entry name" value="YlxR"/>
    <property type="match status" value="1"/>
</dbReference>
<dbReference type="SUPFAM" id="SSF55315">
    <property type="entry name" value="L30e-like"/>
    <property type="match status" value="1"/>
</dbReference>
<dbReference type="PANTHER" id="PTHR34215:SF1">
    <property type="entry name" value="YLXR DOMAIN-CONTAINING PROTEIN"/>
    <property type="match status" value="1"/>
</dbReference>
<dbReference type="EMBL" id="CP009788">
    <property type="protein sequence ID" value="AJE03275.1"/>
    <property type="molecule type" value="Genomic_DNA"/>
</dbReference>
<keyword evidence="4" id="KW-1185">Reference proteome</keyword>
<dbReference type="InterPro" id="IPR007393">
    <property type="entry name" value="YlxR_dom"/>
</dbReference>
<evidence type="ECO:0000259" key="2">
    <source>
        <dbReference type="Pfam" id="PF04296"/>
    </source>
</evidence>
<evidence type="ECO:0000313" key="3">
    <source>
        <dbReference type="EMBL" id="AJE03275.1"/>
    </source>
</evidence>
<feature type="domain" description="Ribosomal protein eL8/eL30/eS12/Gadd45" evidence="1">
    <location>
        <begin position="92"/>
        <end position="175"/>
    </location>
</feature>
<reference evidence="3 4" key="1">
    <citation type="journal article" date="2015" name="Genome Announc.">
        <title>Complete Genome of Geobacter pickeringii G13T, a Metal-Reducing Isolate from Sedimentary Kaolin Deposits.</title>
        <authorList>
            <person name="Badalamenti J.P."/>
            <person name="Bond D.R."/>
        </authorList>
    </citation>
    <scope>NUCLEOTIDE SEQUENCE [LARGE SCALE GENOMIC DNA]</scope>
    <source>
        <strain evidence="3 4">G13</strain>
    </source>
</reference>
<dbReference type="Gene3D" id="3.30.1230.10">
    <property type="entry name" value="YlxR-like"/>
    <property type="match status" value="1"/>
</dbReference>
<evidence type="ECO:0000313" key="4">
    <source>
        <dbReference type="Proteomes" id="UP000057609"/>
    </source>
</evidence>
<keyword evidence="3" id="KW-0687">Ribonucleoprotein</keyword>
<dbReference type="PANTHER" id="PTHR34215">
    <property type="entry name" value="BLL0784 PROTEIN"/>
    <property type="match status" value="1"/>
</dbReference>
<gene>
    <name evidence="3" type="ORF">GPICK_07855</name>
</gene>
<dbReference type="OrthoDB" id="9813251at2"/>
<accession>A0A0B5BFG7</accession>
<dbReference type="SUPFAM" id="SSF64376">
    <property type="entry name" value="YlxR-like"/>
    <property type="match status" value="1"/>
</dbReference>
<evidence type="ECO:0000259" key="1">
    <source>
        <dbReference type="Pfam" id="PF01248"/>
    </source>
</evidence>
<dbReference type="InterPro" id="IPR029064">
    <property type="entry name" value="Ribosomal_eL30-like_sf"/>
</dbReference>
<dbReference type="InterPro" id="IPR037465">
    <property type="entry name" value="YlxR"/>
</dbReference>
<proteinExistence type="predicted"/>
<dbReference type="RefSeq" id="WP_039741922.1">
    <property type="nucleotide sequence ID" value="NZ_CP009788.1"/>
</dbReference>
<dbReference type="GO" id="GO:0005840">
    <property type="term" value="C:ribosome"/>
    <property type="evidence" value="ECO:0007669"/>
    <property type="project" value="UniProtKB-KW"/>
</dbReference>
<dbReference type="InterPro" id="IPR035931">
    <property type="entry name" value="YlxR-like_sf"/>
</dbReference>
<dbReference type="Gene3D" id="3.30.1330.30">
    <property type="match status" value="1"/>
</dbReference>
<sequence length="205" mass="21927">MPRSAPQRSCLGCRETRDKGDLLRFVLSPDGTLVPDVLAKLPGRGAYTCFSSICVTKAVERKQFSRAFRCDVVVPPAEELTSQIAARLTERVASYLALANKAGKIISGSDMVMERLRKGGGVGLVLLASDISGDIGDKVAGLAKRGGVPCLRMLDKDRFGELLGKGLRSVLAVMVSGFVPSILNEVKRYGNFLDGGGVDEQDPRV</sequence>